<keyword evidence="2" id="KW-0805">Transcription regulation</keyword>
<keyword evidence="3" id="KW-0238">DNA-binding</keyword>
<evidence type="ECO:0000313" key="7">
    <source>
        <dbReference type="Proteomes" id="UP000216885"/>
    </source>
</evidence>
<dbReference type="GO" id="GO:0006351">
    <property type="term" value="P:DNA-templated transcription"/>
    <property type="evidence" value="ECO:0007669"/>
    <property type="project" value="TreeGrafter"/>
</dbReference>
<comment type="caution">
    <text evidence="6">The sequence shown here is derived from an EMBL/GenBank/DDBJ whole genome shotgun (WGS) entry which is preliminary data.</text>
</comment>
<evidence type="ECO:0000256" key="4">
    <source>
        <dbReference type="ARBA" id="ARBA00023163"/>
    </source>
</evidence>
<evidence type="ECO:0000256" key="2">
    <source>
        <dbReference type="ARBA" id="ARBA00023015"/>
    </source>
</evidence>
<evidence type="ECO:0000259" key="5">
    <source>
        <dbReference type="PROSITE" id="PS50931"/>
    </source>
</evidence>
<dbReference type="InterPro" id="IPR058163">
    <property type="entry name" value="LysR-type_TF_proteobact-type"/>
</dbReference>
<dbReference type="PROSITE" id="PS50931">
    <property type="entry name" value="HTH_LYSR"/>
    <property type="match status" value="1"/>
</dbReference>
<dbReference type="PANTHER" id="PTHR30537">
    <property type="entry name" value="HTH-TYPE TRANSCRIPTIONAL REGULATOR"/>
    <property type="match status" value="1"/>
</dbReference>
<name>A0A261U5C4_9BORD</name>
<dbReference type="Pfam" id="PF00126">
    <property type="entry name" value="HTH_1"/>
    <property type="match status" value="1"/>
</dbReference>
<proteinExistence type="inferred from homology"/>
<accession>A0A261U5C4</accession>
<evidence type="ECO:0000256" key="3">
    <source>
        <dbReference type="ARBA" id="ARBA00023125"/>
    </source>
</evidence>
<sequence length="306" mass="34740">MSKKFPPMNPLRAFYVVARTKSLTKAAKELHVGQSAISKQLDVLEKYLGVKLFRREQRGISLTHIGQEYADRIIPAFEQISGATDSLLEHGNDNKIRVRTYTTFAAKWLIPRLEDFHKQHPDLSVLITNSVHNTDFEKDHIDFSIQLGTGEQADTVADRLFDDIIEPVCSREFLQKHAPEALYPQALLRTRLLVSHYRPKGEWAMWAQACAYSSEISDTPQMNFSSSVLTWQAAMDGLGIAIGQKALILEDLQEGKLITPFNQPVRTGLSFYLLRPKVRRESRKTALFRDWILAQAATTQSLLPDC</sequence>
<dbReference type="FunFam" id="1.10.10.10:FF:000001">
    <property type="entry name" value="LysR family transcriptional regulator"/>
    <property type="match status" value="1"/>
</dbReference>
<organism evidence="6 7">
    <name type="scientific">Bordetella genomosp. 4</name>
    <dbReference type="NCBI Taxonomy" id="463044"/>
    <lineage>
        <taxon>Bacteria</taxon>
        <taxon>Pseudomonadati</taxon>
        <taxon>Pseudomonadota</taxon>
        <taxon>Betaproteobacteria</taxon>
        <taxon>Burkholderiales</taxon>
        <taxon>Alcaligenaceae</taxon>
        <taxon>Bordetella</taxon>
    </lineage>
</organism>
<dbReference type="InterPro" id="IPR036388">
    <property type="entry name" value="WH-like_DNA-bd_sf"/>
</dbReference>
<gene>
    <name evidence="6" type="ORF">CAL20_14515</name>
</gene>
<dbReference type="Gene3D" id="1.10.10.10">
    <property type="entry name" value="Winged helix-like DNA-binding domain superfamily/Winged helix DNA-binding domain"/>
    <property type="match status" value="1"/>
</dbReference>
<dbReference type="Gene3D" id="3.40.190.10">
    <property type="entry name" value="Periplasmic binding protein-like II"/>
    <property type="match status" value="2"/>
</dbReference>
<dbReference type="InterPro" id="IPR000847">
    <property type="entry name" value="LysR_HTH_N"/>
</dbReference>
<dbReference type="GO" id="GO:0043565">
    <property type="term" value="F:sequence-specific DNA binding"/>
    <property type="evidence" value="ECO:0007669"/>
    <property type="project" value="TreeGrafter"/>
</dbReference>
<dbReference type="PRINTS" id="PR00039">
    <property type="entry name" value="HTHLYSR"/>
</dbReference>
<dbReference type="InterPro" id="IPR036390">
    <property type="entry name" value="WH_DNA-bd_sf"/>
</dbReference>
<dbReference type="PANTHER" id="PTHR30537:SF74">
    <property type="entry name" value="HTH-TYPE TRANSCRIPTIONAL REGULATOR TRPI"/>
    <property type="match status" value="1"/>
</dbReference>
<dbReference type="Pfam" id="PF03466">
    <property type="entry name" value="LysR_substrate"/>
    <property type="match status" value="1"/>
</dbReference>
<dbReference type="SUPFAM" id="SSF53850">
    <property type="entry name" value="Periplasmic binding protein-like II"/>
    <property type="match status" value="1"/>
</dbReference>
<evidence type="ECO:0000256" key="1">
    <source>
        <dbReference type="ARBA" id="ARBA00009437"/>
    </source>
</evidence>
<reference evidence="6 7" key="1">
    <citation type="submission" date="2017-05" db="EMBL/GenBank/DDBJ databases">
        <title>Complete and WGS of Bordetella genogroups.</title>
        <authorList>
            <person name="Spilker T."/>
            <person name="LiPuma J."/>
        </authorList>
    </citation>
    <scope>NUCLEOTIDE SEQUENCE [LARGE SCALE GENOMIC DNA]</scope>
    <source>
        <strain evidence="6 7">AU9919</strain>
    </source>
</reference>
<keyword evidence="7" id="KW-1185">Reference proteome</keyword>
<dbReference type="InterPro" id="IPR005119">
    <property type="entry name" value="LysR_subst-bd"/>
</dbReference>
<dbReference type="EMBL" id="NEVQ01000013">
    <property type="protein sequence ID" value="OZI56622.1"/>
    <property type="molecule type" value="Genomic_DNA"/>
</dbReference>
<keyword evidence="4" id="KW-0804">Transcription</keyword>
<dbReference type="AlphaFoldDB" id="A0A261U5C4"/>
<dbReference type="GO" id="GO:0003700">
    <property type="term" value="F:DNA-binding transcription factor activity"/>
    <property type="evidence" value="ECO:0007669"/>
    <property type="project" value="InterPro"/>
</dbReference>
<feature type="domain" description="HTH lysR-type" evidence="5">
    <location>
        <begin position="8"/>
        <end position="63"/>
    </location>
</feature>
<dbReference type="CDD" id="cd08432">
    <property type="entry name" value="PBP2_GcdR_TrpI_HvrB_AmpR_like"/>
    <property type="match status" value="1"/>
</dbReference>
<dbReference type="SUPFAM" id="SSF46785">
    <property type="entry name" value="Winged helix' DNA-binding domain"/>
    <property type="match status" value="1"/>
</dbReference>
<protein>
    <submittedName>
        <fullName evidence="6">LysR family transcriptional regulator</fullName>
    </submittedName>
</protein>
<dbReference type="Proteomes" id="UP000216885">
    <property type="component" value="Unassembled WGS sequence"/>
</dbReference>
<evidence type="ECO:0000313" key="6">
    <source>
        <dbReference type="EMBL" id="OZI56622.1"/>
    </source>
</evidence>
<comment type="similarity">
    <text evidence="1">Belongs to the LysR transcriptional regulatory family.</text>
</comment>